<keyword evidence="9 17" id="KW-0418">Kinase</keyword>
<evidence type="ECO:0000313" key="18">
    <source>
        <dbReference type="Proteomes" id="UP000198304"/>
    </source>
</evidence>
<dbReference type="GO" id="GO:0005524">
    <property type="term" value="F:ATP binding"/>
    <property type="evidence" value="ECO:0007669"/>
    <property type="project" value="UniProtKB-KW"/>
</dbReference>
<keyword evidence="6" id="KW-0808">Transferase</keyword>
<name>A0A239BIC8_9FIRM</name>
<dbReference type="Gene3D" id="1.10.1760.20">
    <property type="match status" value="1"/>
</dbReference>
<feature type="transmembrane region" description="Helical" evidence="14">
    <location>
        <begin position="110"/>
        <end position="131"/>
    </location>
</feature>
<reference evidence="17 18" key="1">
    <citation type="submission" date="2017-06" db="EMBL/GenBank/DDBJ databases">
        <authorList>
            <person name="Kim H.J."/>
            <person name="Triplett B.A."/>
        </authorList>
    </citation>
    <scope>NUCLEOTIDE SEQUENCE [LARGE SCALE GENOMIC DNA]</scope>
    <source>
        <strain evidence="17 18">SCA</strain>
    </source>
</reference>
<evidence type="ECO:0000256" key="12">
    <source>
        <dbReference type="ARBA" id="ARBA00023012"/>
    </source>
</evidence>
<dbReference type="Pfam" id="PF02518">
    <property type="entry name" value="HATPase_c"/>
    <property type="match status" value="1"/>
</dbReference>
<dbReference type="AlphaFoldDB" id="A0A239BIC8"/>
<dbReference type="GO" id="GO:0071555">
    <property type="term" value="P:cell wall organization"/>
    <property type="evidence" value="ECO:0007669"/>
    <property type="project" value="InterPro"/>
</dbReference>
<dbReference type="PANTHER" id="PTHR34220">
    <property type="entry name" value="SENSOR HISTIDINE KINASE YPDA"/>
    <property type="match status" value="1"/>
</dbReference>
<evidence type="ECO:0000256" key="1">
    <source>
        <dbReference type="ARBA" id="ARBA00000085"/>
    </source>
</evidence>
<dbReference type="Gene3D" id="3.30.565.10">
    <property type="entry name" value="Histidine kinase-like ATPase, C-terminal domain"/>
    <property type="match status" value="1"/>
</dbReference>
<dbReference type="InterPro" id="IPR003594">
    <property type="entry name" value="HATPase_dom"/>
</dbReference>
<evidence type="ECO:0000256" key="6">
    <source>
        <dbReference type="ARBA" id="ARBA00022679"/>
    </source>
</evidence>
<organism evidence="17 18">
    <name type="scientific">Anaerovirgula multivorans</name>
    <dbReference type="NCBI Taxonomy" id="312168"/>
    <lineage>
        <taxon>Bacteria</taxon>
        <taxon>Bacillati</taxon>
        <taxon>Bacillota</taxon>
        <taxon>Clostridia</taxon>
        <taxon>Peptostreptococcales</taxon>
        <taxon>Natronincolaceae</taxon>
        <taxon>Anaerovirgula</taxon>
    </lineage>
</organism>
<dbReference type="GO" id="GO:0000155">
    <property type="term" value="F:phosphorelay sensor kinase activity"/>
    <property type="evidence" value="ECO:0007669"/>
    <property type="project" value="InterPro"/>
</dbReference>
<keyword evidence="10" id="KW-0067">ATP-binding</keyword>
<keyword evidence="5" id="KW-0597">Phosphoprotein</keyword>
<keyword evidence="7 14" id="KW-0812">Transmembrane</keyword>
<dbReference type="SMART" id="SM00065">
    <property type="entry name" value="GAF"/>
    <property type="match status" value="1"/>
</dbReference>
<dbReference type="EC" id="2.7.13.3" evidence="3"/>
<comment type="catalytic activity">
    <reaction evidence="1">
        <text>ATP + protein L-histidine = ADP + protein N-phospho-L-histidine.</text>
        <dbReference type="EC" id="2.7.13.3"/>
    </reaction>
</comment>
<proteinExistence type="predicted"/>
<evidence type="ECO:0000256" key="14">
    <source>
        <dbReference type="SAM" id="Phobius"/>
    </source>
</evidence>
<evidence type="ECO:0000256" key="7">
    <source>
        <dbReference type="ARBA" id="ARBA00022692"/>
    </source>
</evidence>
<evidence type="ECO:0000259" key="15">
    <source>
        <dbReference type="SMART" id="SM00065"/>
    </source>
</evidence>
<evidence type="ECO:0000313" key="17">
    <source>
        <dbReference type="EMBL" id="SNS07439.1"/>
    </source>
</evidence>
<dbReference type="PANTHER" id="PTHR34220:SF7">
    <property type="entry name" value="SENSOR HISTIDINE KINASE YPDA"/>
    <property type="match status" value="1"/>
</dbReference>
<dbReference type="InterPro" id="IPR003018">
    <property type="entry name" value="GAF"/>
</dbReference>
<dbReference type="InterPro" id="IPR010559">
    <property type="entry name" value="Sig_transdc_His_kin_internal"/>
</dbReference>
<dbReference type="InterPro" id="IPR029016">
    <property type="entry name" value="GAF-like_dom_sf"/>
</dbReference>
<protein>
    <recommendedName>
        <fullName evidence="3">histidine kinase</fullName>
        <ecNumber evidence="3">2.7.13.3</ecNumber>
    </recommendedName>
</protein>
<evidence type="ECO:0000256" key="13">
    <source>
        <dbReference type="ARBA" id="ARBA00023136"/>
    </source>
</evidence>
<sequence length="576" mass="63623">MILIIAEMMLSLLNKLGIIIILAVIISKVGIFRKLIIKKNITLLDKIILSVIFGLIGIMGTYSSVPINGALANTRAVGVMVGALLGGPMVGLLAGLIAGGHRYLIDIGGFTAFACGVSTIVEGLIGGYAHYYIKNRKNKWEAAFIIGIVAEIVQMIIILMIARPFGNALELVKIILFPMVVVNSFGIAIFIGIIENIYAEYDRIAASQAEKTLKIANLTLPFFRQGLNHEVAQKVVDIIYDFVDVAAVTITNCNEILAHKGLGEDHHIQGRGLQTEATREVIETEKYKLIHKKEDIGCNRLDCQLRSAVIVPLKERDRIVGTLKLYKKEENSITPIDIQLALGLAQLFSTQIELSRVDEQKKLITEAELKSLQAQINPHFLFNAINTVVSFIQVDTTKAKQLLISLADLFRKSLSNNQDMVDMDVELKHIASYLEIEKARFGDKLQVKYDLEDHLTCKLPPLILQPIVENAVVHGILPRKNGGLVTIRCKKEENNILLEVIDDGVGIEAGQLNSLMHQTTSGNSVGLNNVNKRLINLYGEEYRLQIHSIYSEGTSVLIKIPCVEGRYSCEVKEGVA</sequence>
<dbReference type="Gene3D" id="3.30.450.40">
    <property type="match status" value="1"/>
</dbReference>
<feature type="domain" description="Histidine kinase/HSP90-like ATPase" evidence="16">
    <location>
        <begin position="459"/>
        <end position="564"/>
    </location>
</feature>
<dbReference type="SMART" id="SM00387">
    <property type="entry name" value="HATPase_c"/>
    <property type="match status" value="1"/>
</dbReference>
<dbReference type="InterPro" id="IPR050640">
    <property type="entry name" value="Bact_2-comp_sensor_kinase"/>
</dbReference>
<keyword evidence="18" id="KW-1185">Reference proteome</keyword>
<feature type="transmembrane region" description="Helical" evidence="14">
    <location>
        <begin position="77"/>
        <end position="98"/>
    </location>
</feature>
<comment type="subcellular location">
    <subcellularLocation>
        <location evidence="2">Cell membrane</location>
        <topology evidence="2">Multi-pass membrane protein</topology>
    </subcellularLocation>
</comment>
<dbReference type="SUPFAM" id="SSF55874">
    <property type="entry name" value="ATPase domain of HSP90 chaperone/DNA topoisomerase II/histidine kinase"/>
    <property type="match status" value="1"/>
</dbReference>
<keyword evidence="12" id="KW-0902">Two-component regulatory system</keyword>
<evidence type="ECO:0000256" key="2">
    <source>
        <dbReference type="ARBA" id="ARBA00004651"/>
    </source>
</evidence>
<evidence type="ECO:0000256" key="9">
    <source>
        <dbReference type="ARBA" id="ARBA00022777"/>
    </source>
</evidence>
<dbReference type="RefSeq" id="WP_242975035.1">
    <property type="nucleotide sequence ID" value="NZ_FZOJ01000003.1"/>
</dbReference>
<keyword evidence="4" id="KW-1003">Cell membrane</keyword>
<dbReference type="Pfam" id="PF06580">
    <property type="entry name" value="His_kinase"/>
    <property type="match status" value="1"/>
</dbReference>
<feature type="transmembrane region" description="Helical" evidence="14">
    <location>
        <begin position="143"/>
        <end position="162"/>
    </location>
</feature>
<evidence type="ECO:0000256" key="10">
    <source>
        <dbReference type="ARBA" id="ARBA00022840"/>
    </source>
</evidence>
<dbReference type="InterPro" id="IPR011620">
    <property type="entry name" value="Sig_transdc_His_kinase_LytS_TM"/>
</dbReference>
<evidence type="ECO:0000256" key="8">
    <source>
        <dbReference type="ARBA" id="ARBA00022741"/>
    </source>
</evidence>
<evidence type="ECO:0000256" key="5">
    <source>
        <dbReference type="ARBA" id="ARBA00022553"/>
    </source>
</evidence>
<evidence type="ECO:0000256" key="4">
    <source>
        <dbReference type="ARBA" id="ARBA00022475"/>
    </source>
</evidence>
<dbReference type="EMBL" id="FZOJ01000003">
    <property type="protein sequence ID" value="SNS07439.1"/>
    <property type="molecule type" value="Genomic_DNA"/>
</dbReference>
<dbReference type="Pfam" id="PF07694">
    <property type="entry name" value="5TM-5TMR_LYT"/>
    <property type="match status" value="1"/>
</dbReference>
<feature type="transmembrane region" description="Helical" evidence="14">
    <location>
        <begin position="43"/>
        <end position="65"/>
    </location>
</feature>
<evidence type="ECO:0000256" key="3">
    <source>
        <dbReference type="ARBA" id="ARBA00012438"/>
    </source>
</evidence>
<feature type="domain" description="GAF" evidence="15">
    <location>
        <begin position="227"/>
        <end position="362"/>
    </location>
</feature>
<dbReference type="Proteomes" id="UP000198304">
    <property type="component" value="Unassembled WGS sequence"/>
</dbReference>
<gene>
    <name evidence="17" type="ORF">SAMN05446037_1003285</name>
</gene>
<dbReference type="InterPro" id="IPR036890">
    <property type="entry name" value="HATPase_C_sf"/>
</dbReference>
<feature type="transmembrane region" description="Helical" evidence="14">
    <location>
        <begin position="174"/>
        <end position="194"/>
    </location>
</feature>
<dbReference type="GO" id="GO:0005886">
    <property type="term" value="C:plasma membrane"/>
    <property type="evidence" value="ECO:0007669"/>
    <property type="project" value="UniProtKB-SubCell"/>
</dbReference>
<evidence type="ECO:0000259" key="16">
    <source>
        <dbReference type="SMART" id="SM00387"/>
    </source>
</evidence>
<dbReference type="Pfam" id="PF01590">
    <property type="entry name" value="GAF"/>
    <property type="match status" value="1"/>
</dbReference>
<keyword evidence="11 14" id="KW-1133">Transmembrane helix</keyword>
<feature type="transmembrane region" description="Helical" evidence="14">
    <location>
        <begin position="12"/>
        <end position="31"/>
    </location>
</feature>
<keyword evidence="13 14" id="KW-0472">Membrane</keyword>
<dbReference type="SUPFAM" id="SSF55781">
    <property type="entry name" value="GAF domain-like"/>
    <property type="match status" value="1"/>
</dbReference>
<evidence type="ECO:0000256" key="11">
    <source>
        <dbReference type="ARBA" id="ARBA00022989"/>
    </source>
</evidence>
<accession>A0A239BIC8</accession>
<keyword evidence="8" id="KW-0547">Nucleotide-binding</keyword>